<organism evidence="2 3">
    <name type="scientific">Setaria viridis</name>
    <name type="common">Green bristlegrass</name>
    <name type="synonym">Setaria italica subsp. viridis</name>
    <dbReference type="NCBI Taxonomy" id="4556"/>
    <lineage>
        <taxon>Eukaryota</taxon>
        <taxon>Viridiplantae</taxon>
        <taxon>Streptophyta</taxon>
        <taxon>Embryophyta</taxon>
        <taxon>Tracheophyta</taxon>
        <taxon>Spermatophyta</taxon>
        <taxon>Magnoliopsida</taxon>
        <taxon>Liliopsida</taxon>
        <taxon>Poales</taxon>
        <taxon>Poaceae</taxon>
        <taxon>PACMAD clade</taxon>
        <taxon>Panicoideae</taxon>
        <taxon>Panicodae</taxon>
        <taxon>Paniceae</taxon>
        <taxon>Cenchrinae</taxon>
        <taxon>Setaria</taxon>
    </lineage>
</organism>
<accession>A0A4U6WHH0</accession>
<keyword evidence="1" id="KW-1133">Transmembrane helix</keyword>
<keyword evidence="1" id="KW-0472">Membrane</keyword>
<dbReference type="Gramene" id="TKW41243">
    <property type="protein sequence ID" value="TKW41243"/>
    <property type="gene ID" value="SEVIR_1G301750v2"/>
</dbReference>
<keyword evidence="1" id="KW-0812">Transmembrane</keyword>
<evidence type="ECO:0000313" key="2">
    <source>
        <dbReference type="EMBL" id="TKW41243.1"/>
    </source>
</evidence>
<gene>
    <name evidence="2" type="ORF">SEVIR_1G301750v2</name>
</gene>
<feature type="transmembrane region" description="Helical" evidence="1">
    <location>
        <begin position="20"/>
        <end position="40"/>
    </location>
</feature>
<proteinExistence type="predicted"/>
<evidence type="ECO:0000313" key="3">
    <source>
        <dbReference type="Proteomes" id="UP000298652"/>
    </source>
</evidence>
<dbReference type="AlphaFoldDB" id="A0A4U6WHH0"/>
<dbReference type="EMBL" id="CM016552">
    <property type="protein sequence ID" value="TKW41243.1"/>
    <property type="molecule type" value="Genomic_DNA"/>
</dbReference>
<feature type="transmembrane region" description="Helical" evidence="1">
    <location>
        <begin position="46"/>
        <end position="65"/>
    </location>
</feature>
<dbReference type="Proteomes" id="UP000298652">
    <property type="component" value="Chromosome 1"/>
</dbReference>
<evidence type="ECO:0000256" key="1">
    <source>
        <dbReference type="SAM" id="Phobius"/>
    </source>
</evidence>
<name>A0A4U6WHH0_SETVI</name>
<protein>
    <submittedName>
        <fullName evidence="2">Uncharacterized protein</fullName>
    </submittedName>
</protein>
<keyword evidence="3" id="KW-1185">Reference proteome</keyword>
<reference evidence="2" key="1">
    <citation type="submission" date="2019-03" db="EMBL/GenBank/DDBJ databases">
        <title>WGS assembly of Setaria viridis.</title>
        <authorList>
            <person name="Huang P."/>
            <person name="Jenkins J."/>
            <person name="Grimwood J."/>
            <person name="Barry K."/>
            <person name="Healey A."/>
            <person name="Mamidi S."/>
            <person name="Sreedasyam A."/>
            <person name="Shu S."/>
            <person name="Feldman M."/>
            <person name="Wu J."/>
            <person name="Yu Y."/>
            <person name="Chen C."/>
            <person name="Johnson J."/>
            <person name="Rokhsar D."/>
            <person name="Baxter I."/>
            <person name="Schmutz J."/>
            <person name="Brutnell T."/>
            <person name="Kellogg E."/>
        </authorList>
    </citation>
    <scope>NUCLEOTIDE SEQUENCE [LARGE SCALE GENOMIC DNA]</scope>
</reference>
<sequence length="66" mass="7795">MQWKARRHRRSSRVNSMFLIFYVILVKCVIVILVKCILMIHAVILVKSVIVILTVIHVIVNFFLFL</sequence>